<dbReference type="EMBL" id="CAJOBO010005103">
    <property type="protein sequence ID" value="CAF4536974.1"/>
    <property type="molecule type" value="Genomic_DNA"/>
</dbReference>
<reference evidence="2" key="1">
    <citation type="submission" date="2021-02" db="EMBL/GenBank/DDBJ databases">
        <authorList>
            <person name="Nowell W R."/>
        </authorList>
    </citation>
    <scope>NUCLEOTIDE SEQUENCE</scope>
</reference>
<name>A0A820XSC4_9BILA</name>
<evidence type="ECO:0000313" key="2">
    <source>
        <dbReference type="EMBL" id="CAF4536974.1"/>
    </source>
</evidence>
<gene>
    <name evidence="2" type="ORF">HFQ381_LOCUS30091</name>
</gene>
<organism evidence="2 3">
    <name type="scientific">Rotaria socialis</name>
    <dbReference type="NCBI Taxonomy" id="392032"/>
    <lineage>
        <taxon>Eukaryota</taxon>
        <taxon>Metazoa</taxon>
        <taxon>Spiralia</taxon>
        <taxon>Gnathifera</taxon>
        <taxon>Rotifera</taxon>
        <taxon>Eurotatoria</taxon>
        <taxon>Bdelloidea</taxon>
        <taxon>Philodinida</taxon>
        <taxon>Philodinidae</taxon>
        <taxon>Rotaria</taxon>
    </lineage>
</organism>
<dbReference type="Proteomes" id="UP000663851">
    <property type="component" value="Unassembled WGS sequence"/>
</dbReference>
<dbReference type="AlphaFoldDB" id="A0A820XSC4"/>
<protein>
    <submittedName>
        <fullName evidence="2">Uncharacterized protein</fullName>
    </submittedName>
</protein>
<proteinExistence type="predicted"/>
<feature type="region of interest" description="Disordered" evidence="1">
    <location>
        <begin position="83"/>
        <end position="107"/>
    </location>
</feature>
<evidence type="ECO:0000313" key="3">
    <source>
        <dbReference type="Proteomes" id="UP000663851"/>
    </source>
</evidence>
<feature type="compositionally biased region" description="Basic and acidic residues" evidence="1">
    <location>
        <begin position="86"/>
        <end position="107"/>
    </location>
</feature>
<evidence type="ECO:0000256" key="1">
    <source>
        <dbReference type="SAM" id="MobiDB-lite"/>
    </source>
</evidence>
<sequence>MKSDKRIHITYFATNFYVLVVTGFDFHSASLVMDPNSSWQRSIDGKVCPKDQNGNYTQRSDLCHGVHMAWHKTSEYVDKVGGGTGEYDRTRYEAHKSKTSPYKDGKK</sequence>
<accession>A0A820XSC4</accession>
<comment type="caution">
    <text evidence="2">The sequence shown here is derived from an EMBL/GenBank/DDBJ whole genome shotgun (WGS) entry which is preliminary data.</text>
</comment>